<evidence type="ECO:0000313" key="3">
    <source>
        <dbReference type="Proteomes" id="UP001363151"/>
    </source>
</evidence>
<reference evidence="2 3" key="1">
    <citation type="submission" date="2024-03" db="EMBL/GenBank/DDBJ databases">
        <title>Aureococcus anophagefferens CCMP1851 and Kratosvirus quantuckense: Draft genome of a second virus-susceptible host strain in the model system.</title>
        <authorList>
            <person name="Chase E."/>
            <person name="Truchon A.R."/>
            <person name="Schepens W."/>
            <person name="Wilhelm S.W."/>
        </authorList>
    </citation>
    <scope>NUCLEOTIDE SEQUENCE [LARGE SCALE GENOMIC DNA]</scope>
    <source>
        <strain evidence="2 3">CCMP1851</strain>
    </source>
</reference>
<dbReference type="InterPro" id="IPR001623">
    <property type="entry name" value="DnaJ_domain"/>
</dbReference>
<dbReference type="PANTHER" id="PTHR43948:SF10">
    <property type="entry name" value="MRJ, ISOFORM E"/>
    <property type="match status" value="1"/>
</dbReference>
<dbReference type="PROSITE" id="PS00636">
    <property type="entry name" value="DNAJ_1"/>
    <property type="match status" value="1"/>
</dbReference>
<comment type="caution">
    <text evidence="2">The sequence shown here is derived from an EMBL/GenBank/DDBJ whole genome shotgun (WGS) entry which is preliminary data.</text>
</comment>
<evidence type="ECO:0000313" key="2">
    <source>
        <dbReference type="EMBL" id="KAK7235962.1"/>
    </source>
</evidence>
<name>A0ABR1FQV6_AURAN</name>
<dbReference type="Pfam" id="PF00226">
    <property type="entry name" value="DnaJ"/>
    <property type="match status" value="1"/>
</dbReference>
<dbReference type="Proteomes" id="UP001363151">
    <property type="component" value="Unassembled WGS sequence"/>
</dbReference>
<proteinExistence type="predicted"/>
<dbReference type="SMART" id="SM00271">
    <property type="entry name" value="DnaJ"/>
    <property type="match status" value="1"/>
</dbReference>
<gene>
    <name evidence="2" type="ORF">SO694_00065156</name>
</gene>
<dbReference type="PANTHER" id="PTHR43948">
    <property type="entry name" value="DNAJ HOMOLOG SUBFAMILY B"/>
    <property type="match status" value="1"/>
</dbReference>
<dbReference type="InterPro" id="IPR036869">
    <property type="entry name" value="J_dom_sf"/>
</dbReference>
<dbReference type="SUPFAM" id="SSF46565">
    <property type="entry name" value="Chaperone J-domain"/>
    <property type="match status" value="1"/>
</dbReference>
<dbReference type="PRINTS" id="PR00625">
    <property type="entry name" value="JDOMAIN"/>
</dbReference>
<evidence type="ECO:0000259" key="1">
    <source>
        <dbReference type="PROSITE" id="PS50076"/>
    </source>
</evidence>
<sequence length="352" mass="37455">MSSNPNPQSDDYYKVLGVHRSADDSQLKKAYRKLAIKYHPDKNPDDKRAEEYFKAVAEAYDVLSDPQKRAGYDRFGKDGAKAAEQGQDMGGMGQGFGGFPGGSRGPQMDGRRAQEVFSMFFGGDDPFASFGMGGFDGGPGNIRVSVQHGPGGAARMFSTANNGGFMGAPRRQVQPKQTARYDVLPMGAKVVLVGLQAAAEKNDEVGVVERFDAAKGRYNVRLDEGGEVLALKEANLQQMLSGVRLTGLTENPDMDGKSGTLVATRRAGDGSPRYVVVLSATQKTVSINGANLLLPRGALVTVAGVQAKPELNGRKGTVQSWDGAAKRYVVQISPADQLKLKPANVLLCAPAV</sequence>
<keyword evidence="3" id="KW-1185">Reference proteome</keyword>
<dbReference type="EMBL" id="JBBJCI010000288">
    <property type="protein sequence ID" value="KAK7235962.1"/>
    <property type="molecule type" value="Genomic_DNA"/>
</dbReference>
<dbReference type="Gene3D" id="1.10.287.110">
    <property type="entry name" value="DnaJ domain"/>
    <property type="match status" value="1"/>
</dbReference>
<protein>
    <submittedName>
        <fullName evidence="2">DnaJ-like protein</fullName>
    </submittedName>
</protein>
<accession>A0ABR1FQV6</accession>
<dbReference type="PROSITE" id="PS50076">
    <property type="entry name" value="DNAJ_2"/>
    <property type="match status" value="1"/>
</dbReference>
<dbReference type="CDD" id="cd06257">
    <property type="entry name" value="DnaJ"/>
    <property type="match status" value="1"/>
</dbReference>
<feature type="domain" description="J" evidence="1">
    <location>
        <begin position="11"/>
        <end position="76"/>
    </location>
</feature>
<dbReference type="InterPro" id="IPR018253">
    <property type="entry name" value="DnaJ_domain_CS"/>
</dbReference>
<organism evidence="2 3">
    <name type="scientific">Aureococcus anophagefferens</name>
    <name type="common">Harmful bloom alga</name>
    <dbReference type="NCBI Taxonomy" id="44056"/>
    <lineage>
        <taxon>Eukaryota</taxon>
        <taxon>Sar</taxon>
        <taxon>Stramenopiles</taxon>
        <taxon>Ochrophyta</taxon>
        <taxon>Pelagophyceae</taxon>
        <taxon>Pelagomonadales</taxon>
        <taxon>Pelagomonadaceae</taxon>
        <taxon>Aureococcus</taxon>
    </lineage>
</organism>